<evidence type="ECO:0000256" key="1">
    <source>
        <dbReference type="ARBA" id="ARBA00004141"/>
    </source>
</evidence>
<keyword evidence="6 8" id="KW-1133">Transmembrane helix</keyword>
<accession>A0ABW8T7E5</accession>
<feature type="transmembrane region" description="Helical" evidence="8">
    <location>
        <begin position="305"/>
        <end position="322"/>
    </location>
</feature>
<evidence type="ECO:0000256" key="7">
    <source>
        <dbReference type="ARBA" id="ARBA00023136"/>
    </source>
</evidence>
<evidence type="ECO:0000313" key="9">
    <source>
        <dbReference type="EMBL" id="MFL0248365.1"/>
    </source>
</evidence>
<feature type="transmembrane region" description="Helical" evidence="8">
    <location>
        <begin position="192"/>
        <end position="209"/>
    </location>
</feature>
<feature type="transmembrane region" description="Helical" evidence="8">
    <location>
        <begin position="221"/>
        <end position="241"/>
    </location>
</feature>
<sequence>MKKVGVNDITANQFMYILIGTMIGTGVLSLPNYMAKGAKQDGWVSVVISLWYPLYIVILGIYFSKKYPNEDILKVNIKYFGKVIGSLLSLLFTIQFLVGLVSVSAGFSNISRVYIVDFLTPSKIISLVLLLGLYGTFQGLKVVGKISEISYYFLIVLLFVPLLVLRDGSFLNISPIFGYGIKNILKTSNDAIFSYSGIEIIFFIYPYVTEKNEIAKRAVRGVLVTTAIYTYITFMTIFYMGPDVILQEFWSVMVVNETVNLPFINSFRFIFMFFWSLMIFKTIVNQYYSFSYGISNSIFKFRVQKVCFFIYPFLLFLAIKYGNEISRRNLLEKLNPLIIYFNLIYLTLLGIVVHFKKVNKNEIS</sequence>
<dbReference type="Pfam" id="PF03845">
    <property type="entry name" value="Spore_permease"/>
    <property type="match status" value="1"/>
</dbReference>
<evidence type="ECO:0000256" key="5">
    <source>
        <dbReference type="ARBA" id="ARBA00022692"/>
    </source>
</evidence>
<feature type="transmembrane region" description="Helical" evidence="8">
    <location>
        <begin position="83"/>
        <end position="107"/>
    </location>
</feature>
<keyword evidence="10" id="KW-1185">Reference proteome</keyword>
<keyword evidence="4" id="KW-0309">Germination</keyword>
<evidence type="ECO:0000313" key="10">
    <source>
        <dbReference type="Proteomes" id="UP001623591"/>
    </source>
</evidence>
<feature type="transmembrane region" description="Helical" evidence="8">
    <location>
        <begin position="113"/>
        <end position="137"/>
    </location>
</feature>
<evidence type="ECO:0000256" key="3">
    <source>
        <dbReference type="ARBA" id="ARBA00022448"/>
    </source>
</evidence>
<gene>
    <name evidence="9" type="ORF">ACJDUG_15545</name>
</gene>
<comment type="caution">
    <text evidence="9">The sequence shown here is derived from an EMBL/GenBank/DDBJ whole genome shotgun (WGS) entry which is preliminary data.</text>
</comment>
<feature type="transmembrane region" description="Helical" evidence="8">
    <location>
        <begin position="149"/>
        <end position="165"/>
    </location>
</feature>
<dbReference type="RefSeq" id="WP_406770793.1">
    <property type="nucleotide sequence ID" value="NZ_JBJHZZ010000016.1"/>
</dbReference>
<dbReference type="NCBIfam" id="TIGR00912">
    <property type="entry name" value="2A0309"/>
    <property type="match status" value="1"/>
</dbReference>
<protein>
    <submittedName>
        <fullName evidence="9">GerAB/ArcD/ProY family transporter</fullName>
    </submittedName>
</protein>
<dbReference type="PANTHER" id="PTHR34975">
    <property type="entry name" value="SPORE GERMINATION PROTEIN A2"/>
    <property type="match status" value="1"/>
</dbReference>
<dbReference type="PANTHER" id="PTHR34975:SF2">
    <property type="entry name" value="SPORE GERMINATION PROTEIN A2"/>
    <property type="match status" value="1"/>
</dbReference>
<feature type="transmembrane region" description="Helical" evidence="8">
    <location>
        <begin position="42"/>
        <end position="63"/>
    </location>
</feature>
<comment type="subcellular location">
    <subcellularLocation>
        <location evidence="1">Membrane</location>
        <topology evidence="1">Multi-pass membrane protein</topology>
    </subcellularLocation>
</comment>
<evidence type="ECO:0000256" key="6">
    <source>
        <dbReference type="ARBA" id="ARBA00022989"/>
    </source>
</evidence>
<organism evidence="9 10">
    <name type="scientific">Candidatus Clostridium stratigraminis</name>
    <dbReference type="NCBI Taxonomy" id="3381661"/>
    <lineage>
        <taxon>Bacteria</taxon>
        <taxon>Bacillati</taxon>
        <taxon>Bacillota</taxon>
        <taxon>Clostridia</taxon>
        <taxon>Eubacteriales</taxon>
        <taxon>Clostridiaceae</taxon>
        <taxon>Clostridium</taxon>
    </lineage>
</organism>
<dbReference type="Gene3D" id="1.20.1740.10">
    <property type="entry name" value="Amino acid/polyamine transporter I"/>
    <property type="match status" value="1"/>
</dbReference>
<name>A0ABW8T7E5_9CLOT</name>
<evidence type="ECO:0000256" key="8">
    <source>
        <dbReference type="SAM" id="Phobius"/>
    </source>
</evidence>
<dbReference type="EMBL" id="JBJHZZ010000016">
    <property type="protein sequence ID" value="MFL0248365.1"/>
    <property type="molecule type" value="Genomic_DNA"/>
</dbReference>
<reference evidence="9 10" key="1">
    <citation type="submission" date="2024-11" db="EMBL/GenBank/DDBJ databases">
        <authorList>
            <person name="Heng Y.C."/>
            <person name="Lim A.C.H."/>
            <person name="Lee J.K.Y."/>
            <person name="Kittelmann S."/>
        </authorList>
    </citation>
    <scope>NUCLEOTIDE SEQUENCE [LARGE SCALE GENOMIC DNA]</scope>
    <source>
        <strain evidence="9 10">WILCCON 0185</strain>
    </source>
</reference>
<proteinExistence type="inferred from homology"/>
<keyword evidence="7 8" id="KW-0472">Membrane</keyword>
<keyword evidence="3" id="KW-0813">Transport</keyword>
<evidence type="ECO:0000256" key="2">
    <source>
        <dbReference type="ARBA" id="ARBA00007998"/>
    </source>
</evidence>
<feature type="transmembrane region" description="Helical" evidence="8">
    <location>
        <begin position="261"/>
        <end position="284"/>
    </location>
</feature>
<keyword evidence="5 8" id="KW-0812">Transmembrane</keyword>
<feature type="transmembrane region" description="Helical" evidence="8">
    <location>
        <begin position="337"/>
        <end position="355"/>
    </location>
</feature>
<dbReference type="Proteomes" id="UP001623591">
    <property type="component" value="Unassembled WGS sequence"/>
</dbReference>
<feature type="transmembrane region" description="Helical" evidence="8">
    <location>
        <begin position="12"/>
        <end position="30"/>
    </location>
</feature>
<comment type="similarity">
    <text evidence="2">Belongs to the amino acid-polyamine-organocation (APC) superfamily. Spore germination protein (SGP) (TC 2.A.3.9) family.</text>
</comment>
<evidence type="ECO:0000256" key="4">
    <source>
        <dbReference type="ARBA" id="ARBA00022544"/>
    </source>
</evidence>
<dbReference type="InterPro" id="IPR004761">
    <property type="entry name" value="Spore_GerAB"/>
</dbReference>